<name>A0ABR7XLT8_9SPHI</name>
<dbReference type="SUPFAM" id="SSF49464">
    <property type="entry name" value="Carboxypeptidase regulatory domain-like"/>
    <property type="match status" value="1"/>
</dbReference>
<dbReference type="RefSeq" id="WP_190311922.1">
    <property type="nucleotide sequence ID" value="NZ_JACNYL010000001.1"/>
</dbReference>
<keyword evidence="3" id="KW-1185">Reference proteome</keyword>
<protein>
    <submittedName>
        <fullName evidence="2">Uncharacterized protein</fullName>
    </submittedName>
</protein>
<feature type="chain" id="PRO_5046113571" evidence="1">
    <location>
        <begin position="25"/>
        <end position="931"/>
    </location>
</feature>
<dbReference type="EMBL" id="JACNYL010000001">
    <property type="protein sequence ID" value="MBD1420121.1"/>
    <property type="molecule type" value="Genomic_DNA"/>
</dbReference>
<evidence type="ECO:0000313" key="3">
    <source>
        <dbReference type="Proteomes" id="UP000651112"/>
    </source>
</evidence>
<sequence length="931" mass="106600">MFRTYFLSCIWSIILTCGCSVVTAQTDDRPHVHLRIEQKEVTKGDRTFPLLLKVENFRDQIFQGFIRWEADGAFRSLKGDSLFIEVEANQQRYLALRLLPTPKANAGKNEIRFSLWDNETKTSIQETKENISLEEKVQLLIRPSQEEIIVSNNLDSIDLTLLIANNGNTSQDLELVYNFPVPINGSNSFIRQVQLFPGSDSSLTFRFLMPPSLRETNEFRVQITAVGGTSKQVLGHSNIVVKNLRSSRSYSQRDNDQAFQFHHLNNGINISRRMQGDLATYQLYGGGAVNLNKGMLALNGNLSYNTATDDFYASGTSLRYGLDNLEVEMGSINTNSEANLFGRGIKVSYKDSDDQHSYSVGIVDNQFNVLSSEQLFKRGYAIFGEAILGTNNLQKQWKSQFAFKQDPYEDLQSELFSIHLKRTISSSYSMEFRGHGALSQYHYLQRNRADGAFEFIQRGRLRSWNWSGNYFFSSNYFPGIRRGTWFVNHTMNKQFDNTASLWGSFNFANYTPKSYVFRYDYHNQNLRGEIGMRFPKWNQLTPGARLQFEQEKSDNYSVLFSTHNATKLQAVRLVEDLNWQSSNYQHAVYLSFDNGLARYPFSDRWKFQARGTLTYAFAGLQLMGNYQRGAYYLAEYLNSQYVNAQRLERLTLNASYFQNFFQDKLQTNVGIGYFGDFLGSQNPTSYANIRYALTDRIRVFLNGSWYQYSYTSNTKNQVTSIEGGLSLSFAKKQVSSKKKGRLEIVCFYDENSNDIWDEGEQPASAVTIAVNNEVFSSDMNGKVRYSMLPYGIYSIHGGLKDNWYFKNHEVSLSSGTTKLTIPLKQTGTLIGNIRYVFDEHLANDVEAKYAGIAVVVTRGDFSKHVVTDNDGNFTINLPKGKYLLQLDHTTLPELVTCENPIQEVEITNNKINKIPAFILNVQNRKIRLKRF</sequence>
<dbReference type="InterPro" id="IPR008969">
    <property type="entry name" value="CarboxyPept-like_regulatory"/>
</dbReference>
<evidence type="ECO:0000313" key="2">
    <source>
        <dbReference type="EMBL" id="MBD1420121.1"/>
    </source>
</evidence>
<gene>
    <name evidence="2" type="ORF">H8B21_00925</name>
</gene>
<accession>A0ABR7XLT8</accession>
<evidence type="ECO:0000256" key="1">
    <source>
        <dbReference type="SAM" id="SignalP"/>
    </source>
</evidence>
<dbReference type="Proteomes" id="UP000651112">
    <property type="component" value="Unassembled WGS sequence"/>
</dbReference>
<proteinExistence type="predicted"/>
<comment type="caution">
    <text evidence="2">The sequence shown here is derived from an EMBL/GenBank/DDBJ whole genome shotgun (WGS) entry which is preliminary data.</text>
</comment>
<organism evidence="2 3">
    <name type="scientific">Sphingobacterium chuzhouense</name>
    <dbReference type="NCBI Taxonomy" id="1742264"/>
    <lineage>
        <taxon>Bacteria</taxon>
        <taxon>Pseudomonadati</taxon>
        <taxon>Bacteroidota</taxon>
        <taxon>Sphingobacteriia</taxon>
        <taxon>Sphingobacteriales</taxon>
        <taxon>Sphingobacteriaceae</taxon>
        <taxon>Sphingobacterium</taxon>
    </lineage>
</organism>
<reference evidence="2 3" key="1">
    <citation type="submission" date="2020-08" db="EMBL/GenBank/DDBJ databases">
        <title>Sphingobacterium sp. DN00404 isolated from aquaculture water.</title>
        <authorList>
            <person name="Zhang M."/>
        </authorList>
    </citation>
    <scope>NUCLEOTIDE SEQUENCE [LARGE SCALE GENOMIC DNA]</scope>
    <source>
        <strain evidence="2 3">KCTC 42746</strain>
    </source>
</reference>
<keyword evidence="1" id="KW-0732">Signal</keyword>
<dbReference type="PROSITE" id="PS51257">
    <property type="entry name" value="PROKAR_LIPOPROTEIN"/>
    <property type="match status" value="1"/>
</dbReference>
<feature type="signal peptide" evidence="1">
    <location>
        <begin position="1"/>
        <end position="24"/>
    </location>
</feature>